<feature type="transmembrane region" description="Helical" evidence="1">
    <location>
        <begin position="190"/>
        <end position="209"/>
    </location>
</feature>
<dbReference type="Proteomes" id="UP000627292">
    <property type="component" value="Unassembled WGS sequence"/>
</dbReference>
<keyword evidence="1" id="KW-1133">Transmembrane helix</keyword>
<organism evidence="2 3">
    <name type="scientific">Filimonas zeae</name>
    <dbReference type="NCBI Taxonomy" id="1737353"/>
    <lineage>
        <taxon>Bacteria</taxon>
        <taxon>Pseudomonadati</taxon>
        <taxon>Bacteroidota</taxon>
        <taxon>Chitinophagia</taxon>
        <taxon>Chitinophagales</taxon>
        <taxon>Chitinophagaceae</taxon>
        <taxon>Filimonas</taxon>
    </lineage>
</organism>
<sequence length="316" mass="36543">MRKPDRIADIIVITLVALVLFFIITSLFFTRVTNTSLVHSEGYIQDPDPDSAFIYTLSTSLPYHTYVRLKDSARNADNYIRHITEGIAEGYSAAGIGVYTIRDCISCKDRWGRANDSGYADTTRYLGISSYYFKKELESPIGTKPVFFRKEGRNYIKYEDTIRIAGNLHLRPLIKEVPFRYDAHGQIVKFKVSTIVYCISWILMIVYAILQSGGLLWSVICLIRLCLSIARGAFFTEENKMRLAFCAWYMFLSALIPLLINPPVRLWYYHITKIWFSINLSDCIEPTWFIAAIIFWLLFRAFNKGLQLQQEHDLTV</sequence>
<dbReference type="AlphaFoldDB" id="A0A917IJV5"/>
<feature type="transmembrane region" description="Helical" evidence="1">
    <location>
        <begin position="215"/>
        <end position="234"/>
    </location>
</feature>
<evidence type="ECO:0000256" key="1">
    <source>
        <dbReference type="SAM" id="Phobius"/>
    </source>
</evidence>
<dbReference type="EMBL" id="BMIB01000001">
    <property type="protein sequence ID" value="GGH56682.1"/>
    <property type="molecule type" value="Genomic_DNA"/>
</dbReference>
<feature type="transmembrane region" description="Helical" evidence="1">
    <location>
        <begin position="274"/>
        <end position="299"/>
    </location>
</feature>
<evidence type="ECO:0008006" key="4">
    <source>
        <dbReference type="Google" id="ProtNLM"/>
    </source>
</evidence>
<feature type="transmembrane region" description="Helical" evidence="1">
    <location>
        <begin position="246"/>
        <end position="268"/>
    </location>
</feature>
<name>A0A917IJV5_9BACT</name>
<reference evidence="2" key="2">
    <citation type="submission" date="2020-09" db="EMBL/GenBank/DDBJ databases">
        <authorList>
            <person name="Sun Q."/>
            <person name="Zhou Y."/>
        </authorList>
    </citation>
    <scope>NUCLEOTIDE SEQUENCE</scope>
    <source>
        <strain evidence="2">CGMCC 1.15290</strain>
    </source>
</reference>
<comment type="caution">
    <text evidence="2">The sequence shown here is derived from an EMBL/GenBank/DDBJ whole genome shotgun (WGS) entry which is preliminary data.</text>
</comment>
<accession>A0A917IJV5</accession>
<reference evidence="2" key="1">
    <citation type="journal article" date="2014" name="Int. J. Syst. Evol. Microbiol.">
        <title>Complete genome sequence of Corynebacterium casei LMG S-19264T (=DSM 44701T), isolated from a smear-ripened cheese.</title>
        <authorList>
            <consortium name="US DOE Joint Genome Institute (JGI-PGF)"/>
            <person name="Walter F."/>
            <person name="Albersmeier A."/>
            <person name="Kalinowski J."/>
            <person name="Ruckert C."/>
        </authorList>
    </citation>
    <scope>NUCLEOTIDE SEQUENCE</scope>
    <source>
        <strain evidence="2">CGMCC 1.15290</strain>
    </source>
</reference>
<evidence type="ECO:0000313" key="3">
    <source>
        <dbReference type="Proteomes" id="UP000627292"/>
    </source>
</evidence>
<feature type="transmembrane region" description="Helical" evidence="1">
    <location>
        <begin position="7"/>
        <end position="32"/>
    </location>
</feature>
<protein>
    <recommendedName>
        <fullName evidence="4">DUF2975 domain-containing protein</fullName>
    </recommendedName>
</protein>
<dbReference type="RefSeq" id="WP_188949534.1">
    <property type="nucleotide sequence ID" value="NZ_BMIB01000001.1"/>
</dbReference>
<proteinExistence type="predicted"/>
<keyword evidence="3" id="KW-1185">Reference proteome</keyword>
<gene>
    <name evidence="2" type="ORF">GCM10011379_00550</name>
</gene>
<evidence type="ECO:0000313" key="2">
    <source>
        <dbReference type="EMBL" id="GGH56682.1"/>
    </source>
</evidence>
<keyword evidence="1" id="KW-0472">Membrane</keyword>
<keyword evidence="1" id="KW-0812">Transmembrane</keyword>